<keyword evidence="4" id="KW-0539">Nucleus</keyword>
<protein>
    <submittedName>
        <fullName evidence="7">ARM repeat-containing protein</fullName>
    </submittedName>
</protein>
<dbReference type="GO" id="GO:0006606">
    <property type="term" value="P:protein import into nucleus"/>
    <property type="evidence" value="ECO:0007669"/>
    <property type="project" value="TreeGrafter"/>
</dbReference>
<evidence type="ECO:0000313" key="8">
    <source>
        <dbReference type="Proteomes" id="UP000076871"/>
    </source>
</evidence>
<keyword evidence="5" id="KW-0175">Coiled coil</keyword>
<dbReference type="FunCoup" id="A0A165I9K4">
    <property type="interactions" value="623"/>
</dbReference>
<dbReference type="Pfam" id="PF03810">
    <property type="entry name" value="IBN_N"/>
    <property type="match status" value="1"/>
</dbReference>
<dbReference type="InterPro" id="IPR011989">
    <property type="entry name" value="ARM-like"/>
</dbReference>
<dbReference type="EMBL" id="KV427605">
    <property type="protein sequence ID" value="KZT12770.1"/>
    <property type="molecule type" value="Genomic_DNA"/>
</dbReference>
<evidence type="ECO:0000256" key="4">
    <source>
        <dbReference type="ARBA" id="ARBA00023242"/>
    </source>
</evidence>
<feature type="domain" description="Importin N-terminal" evidence="6">
    <location>
        <begin position="36"/>
        <end position="106"/>
    </location>
</feature>
<reference evidence="7 8" key="1">
    <citation type="journal article" date="2016" name="Mol. Biol. Evol.">
        <title>Comparative Genomics of Early-Diverging Mushroom-Forming Fungi Provides Insights into the Origins of Lignocellulose Decay Capabilities.</title>
        <authorList>
            <person name="Nagy L.G."/>
            <person name="Riley R."/>
            <person name="Tritt A."/>
            <person name="Adam C."/>
            <person name="Daum C."/>
            <person name="Floudas D."/>
            <person name="Sun H."/>
            <person name="Yadav J.S."/>
            <person name="Pangilinan J."/>
            <person name="Larsson K.H."/>
            <person name="Matsuura K."/>
            <person name="Barry K."/>
            <person name="Labutti K."/>
            <person name="Kuo R."/>
            <person name="Ohm R.A."/>
            <person name="Bhattacharya S.S."/>
            <person name="Shirouzu T."/>
            <person name="Yoshinaga Y."/>
            <person name="Martin F.M."/>
            <person name="Grigoriev I.V."/>
            <person name="Hibbett D.S."/>
        </authorList>
    </citation>
    <scope>NUCLEOTIDE SEQUENCE [LARGE SCALE GENOMIC DNA]</scope>
    <source>
        <strain evidence="7 8">93-53</strain>
    </source>
</reference>
<keyword evidence="8" id="KW-1185">Reference proteome</keyword>
<dbReference type="GO" id="GO:0031267">
    <property type="term" value="F:small GTPase binding"/>
    <property type="evidence" value="ECO:0007669"/>
    <property type="project" value="InterPro"/>
</dbReference>
<dbReference type="GO" id="GO:0005635">
    <property type="term" value="C:nuclear envelope"/>
    <property type="evidence" value="ECO:0007669"/>
    <property type="project" value="TreeGrafter"/>
</dbReference>
<dbReference type="InParanoid" id="A0A165I9K4"/>
<name>A0A165I9K4_9APHY</name>
<dbReference type="OrthoDB" id="361693at2759"/>
<dbReference type="PANTHER" id="PTHR10997">
    <property type="entry name" value="IMPORTIN-7, 8, 11"/>
    <property type="match status" value="1"/>
</dbReference>
<evidence type="ECO:0000256" key="5">
    <source>
        <dbReference type="SAM" id="Coils"/>
    </source>
</evidence>
<gene>
    <name evidence="7" type="ORF">LAESUDRAFT_766566</name>
</gene>
<organism evidence="7 8">
    <name type="scientific">Laetiporus sulphureus 93-53</name>
    <dbReference type="NCBI Taxonomy" id="1314785"/>
    <lineage>
        <taxon>Eukaryota</taxon>
        <taxon>Fungi</taxon>
        <taxon>Dikarya</taxon>
        <taxon>Basidiomycota</taxon>
        <taxon>Agaricomycotina</taxon>
        <taxon>Agaricomycetes</taxon>
        <taxon>Polyporales</taxon>
        <taxon>Laetiporus</taxon>
    </lineage>
</organism>
<comment type="subcellular location">
    <subcellularLocation>
        <location evidence="1">Nucleus</location>
    </subcellularLocation>
</comment>
<dbReference type="PANTHER" id="PTHR10997:SF7">
    <property type="entry name" value="IMPORTIN-11"/>
    <property type="match status" value="1"/>
</dbReference>
<dbReference type="PROSITE" id="PS50166">
    <property type="entry name" value="IMPORTIN_B_NT"/>
    <property type="match status" value="1"/>
</dbReference>
<dbReference type="InterPro" id="IPR001494">
    <property type="entry name" value="Importin-beta_N"/>
</dbReference>
<dbReference type="GO" id="GO:0005829">
    <property type="term" value="C:cytosol"/>
    <property type="evidence" value="ECO:0007669"/>
    <property type="project" value="TreeGrafter"/>
</dbReference>
<accession>A0A165I9K4</accession>
<dbReference type="InterPro" id="IPR058669">
    <property type="entry name" value="TPR_IPO7/11-like"/>
</dbReference>
<dbReference type="GeneID" id="63830791"/>
<proteinExistence type="inferred from homology"/>
<dbReference type="InterPro" id="IPR016024">
    <property type="entry name" value="ARM-type_fold"/>
</dbReference>
<evidence type="ECO:0000256" key="2">
    <source>
        <dbReference type="ARBA" id="ARBA00007991"/>
    </source>
</evidence>
<dbReference type="STRING" id="1314785.A0A165I9K4"/>
<dbReference type="Proteomes" id="UP000076871">
    <property type="component" value="Unassembled WGS sequence"/>
</dbReference>
<feature type="coiled-coil region" evidence="5">
    <location>
        <begin position="599"/>
        <end position="636"/>
    </location>
</feature>
<dbReference type="SMART" id="SM00913">
    <property type="entry name" value="IBN_N"/>
    <property type="match status" value="1"/>
</dbReference>
<evidence type="ECO:0000259" key="6">
    <source>
        <dbReference type="PROSITE" id="PS50166"/>
    </source>
</evidence>
<dbReference type="Pfam" id="PF25758">
    <property type="entry name" value="TPR_IPO11"/>
    <property type="match status" value="1"/>
</dbReference>
<keyword evidence="3" id="KW-0813">Transport</keyword>
<dbReference type="Gene3D" id="1.25.10.10">
    <property type="entry name" value="Leucine-rich Repeat Variant"/>
    <property type="match status" value="1"/>
</dbReference>
<dbReference type="RefSeq" id="XP_040770280.1">
    <property type="nucleotide sequence ID" value="XM_040913763.1"/>
</dbReference>
<dbReference type="SUPFAM" id="SSF48371">
    <property type="entry name" value="ARM repeat"/>
    <property type="match status" value="1"/>
</dbReference>
<sequence length="1025" mass="115177">MPTKVTPAQGETVSPDELYDVLCGAASQDPAVLQSSAMRLKQMLQLFGAFNILHEIAAQKTVPLPVRQQSIIQFKNAALGHWRSRRFLSDEQRVSIRGRCLLLLDESDDVISECNSVIIAKIARADYPQHWPDLIPQLLAVINGSIEARSTDLSMSSAMPLRRALEAMNAILKEFMSLKLPAGIKSMAELVQQLHLVMMGHYSQVTMSFSSSITPASITQPHVVEDLLVAHLVFKCVVKMAEWSWNRLVNAKFVDVEPWIHQLFQASAVQLQTLSELRISLVSATQMQPLTSIGQRSLDLLTRHVRLFGKLFQRMQKLSPSRFVTLPMSSDLVLYYWSKVVQASSAPPEYTADTPTAVFPVRFLVQAMVLFKDSLPQWAPVRKDGTENVTSLTKEFVENAVKLLVTRFIPLNTGDLQEWEADPENWVNVEEQENEQWVFELRPCAERVVMTLSTNYHQYVIPLLQMTFEQMVGAAGQHPSDLDSVVQKEALYCAIGRCAQKLKGVIPFEQWLERTLVREAQETNPSYPILKRRIAWLVGKWVSVDCCPANNALIWQILLYLLQDRGPGTDEVVRLTAAMALRECLDTIQFDVNVFVPFLPAVVNELERLTAEAETLESKRRVARSLNTVIERAESRIVPLIRNIAGPLPQLWTTAGEDWLFKVSLLETVTKLIESSKEHSVPLSSLVVPLVRDSLSPGSILHLDQDAMILWHMALRNTVTLEGVDGGPGLIELFPIAISLLSENLDLLGKIVDIIESYYLLDPARVLQPFAVDLFRAYVKAIKQAMGVNITSMATSLTILFQIAPSALWGEALHVSGLFALLVKTLVDDKASTPVLTSYIYVMARIAFADKQLFLNLMSGAAPILETKETELWEGVLNQWWTRFDNMSEPRLRKLAAMGITSLVSTGRPEVLDRLSTEICNLWMDVFSEIKEAQVQDEDDPTLVAYWDQPTNSFYKESENTLEYARRKALYDNDPARTIQLTAYVAARVQEAESVCGGSAEFNRLYLEDADPLVLQQIGAELTRR</sequence>
<dbReference type="AlphaFoldDB" id="A0A165I9K4"/>
<comment type="similarity">
    <text evidence="2">Belongs to the importin beta family.</text>
</comment>
<evidence type="ECO:0000313" key="7">
    <source>
        <dbReference type="EMBL" id="KZT12770.1"/>
    </source>
</evidence>
<evidence type="ECO:0000256" key="1">
    <source>
        <dbReference type="ARBA" id="ARBA00004123"/>
    </source>
</evidence>
<evidence type="ECO:0000256" key="3">
    <source>
        <dbReference type="ARBA" id="ARBA00022448"/>
    </source>
</evidence>